<feature type="signal peptide" evidence="2">
    <location>
        <begin position="1"/>
        <end position="21"/>
    </location>
</feature>
<dbReference type="Proteomes" id="UP001217089">
    <property type="component" value="Unassembled WGS sequence"/>
</dbReference>
<dbReference type="InterPro" id="IPR011042">
    <property type="entry name" value="6-blade_b-propeller_TolB-like"/>
</dbReference>
<comment type="caution">
    <text evidence="3">The sequence shown here is derived from an EMBL/GenBank/DDBJ whole genome shotgun (WGS) entry which is preliminary data.</text>
</comment>
<dbReference type="SUPFAM" id="SSF63825">
    <property type="entry name" value="YWTD domain"/>
    <property type="match status" value="1"/>
</dbReference>
<dbReference type="Gene3D" id="2.120.10.30">
    <property type="entry name" value="TolB, C-terminal domain"/>
    <property type="match status" value="1"/>
</dbReference>
<protein>
    <submittedName>
        <fullName evidence="3">Uncharacterized protein</fullName>
    </submittedName>
</protein>
<evidence type="ECO:0000256" key="2">
    <source>
        <dbReference type="SAM" id="SignalP"/>
    </source>
</evidence>
<proteinExistence type="predicted"/>
<dbReference type="SUPFAM" id="SSF52058">
    <property type="entry name" value="L domain-like"/>
    <property type="match status" value="1"/>
</dbReference>
<dbReference type="PANTHER" id="PTHR46513">
    <property type="entry name" value="VITELLOGENIN RECEPTOR-LIKE PROTEIN-RELATED-RELATED"/>
    <property type="match status" value="1"/>
</dbReference>
<dbReference type="EMBL" id="JARBDR010000903">
    <property type="protein sequence ID" value="KAJ8304909.1"/>
    <property type="molecule type" value="Genomic_DNA"/>
</dbReference>
<gene>
    <name evidence="3" type="ORF">KUTeg_018492</name>
</gene>
<keyword evidence="2" id="KW-0732">Signal</keyword>
<keyword evidence="4" id="KW-1185">Reference proteome</keyword>
<reference evidence="3 4" key="1">
    <citation type="submission" date="2022-12" db="EMBL/GenBank/DDBJ databases">
        <title>Chromosome-level genome of Tegillarca granosa.</title>
        <authorList>
            <person name="Kim J."/>
        </authorList>
    </citation>
    <scope>NUCLEOTIDE SEQUENCE [LARGE SCALE GENOMIC DNA]</scope>
    <source>
        <strain evidence="3">Teg-2019</strain>
        <tissue evidence="3">Adductor muscle</tissue>
    </source>
</reference>
<organism evidence="3 4">
    <name type="scientific">Tegillarca granosa</name>
    <name type="common">Malaysian cockle</name>
    <name type="synonym">Anadara granosa</name>
    <dbReference type="NCBI Taxonomy" id="220873"/>
    <lineage>
        <taxon>Eukaryota</taxon>
        <taxon>Metazoa</taxon>
        <taxon>Spiralia</taxon>
        <taxon>Lophotrochozoa</taxon>
        <taxon>Mollusca</taxon>
        <taxon>Bivalvia</taxon>
        <taxon>Autobranchia</taxon>
        <taxon>Pteriomorphia</taxon>
        <taxon>Arcoida</taxon>
        <taxon>Arcoidea</taxon>
        <taxon>Arcidae</taxon>
        <taxon>Tegillarca</taxon>
    </lineage>
</organism>
<evidence type="ECO:0000313" key="3">
    <source>
        <dbReference type="EMBL" id="KAJ8304909.1"/>
    </source>
</evidence>
<dbReference type="InterPro" id="IPR000033">
    <property type="entry name" value="LDLR_classB_rpt"/>
</dbReference>
<accession>A0ABQ9EHX3</accession>
<dbReference type="InterPro" id="IPR050778">
    <property type="entry name" value="Cueball_EGF_LRP_Nidogen"/>
</dbReference>
<keyword evidence="1" id="KW-1133">Transmembrane helix</keyword>
<dbReference type="SMART" id="SM00135">
    <property type="entry name" value="LY"/>
    <property type="match status" value="3"/>
</dbReference>
<name>A0ABQ9EHX3_TEGGR</name>
<feature type="transmembrane region" description="Helical" evidence="1">
    <location>
        <begin position="684"/>
        <end position="707"/>
    </location>
</feature>
<sequence length="737" mass="86097">MMWCCLANSIFLLISIEYGKTELDVIQLKNYTQVFITEISETSLVTSVEPFDFVYYDPSIIYIHSYLYQEHIKQTYLNASKILRDVVKNVYRTVDIMFDWRMRNIYVAQENFVEVTDIDGNFRRTLYWRNITNLQSIAIDPQKGYIFMADAGTLQKLERASMEGDESSRRNIIDKNYIKKPLGLTLDTNNLTVYWSDAFLNVIQKCSYRGDERSTLLQLGVVPGNLALYETTLYWIDNSNHTVNALSLATFETNFVSELPQELLKKKFHITKSGIKVLTTEVHHTFKIRVFELQHLHKVQTEFLLGTEAGVLLCSNGSYTTLFHEHFVLNFALLEDQNEIVFERNYGLVIANLWNMSYTITRPKISFLGLANEIEYDWIGQNVYFLANALIKSVIFVMSKVKDGNYEYRYIVEFLYILTKAMAIDPARGTEAYSFLSIRKRMAKMTLVIADPRQIYYISFDWIKRILFFRTFLEFTKIDLNATNRRTVSVTDLFEGVVDNVRKKYELHQFKIQSGNLYFLKSNGFYIKLNTETLEETVLRKISEQPLSPLWFFIRDLWTDGEKDEECSAIESCWGINNTYECLKPEEICDGLIKCYEGQDEEFCNVCDQRDCRVNIFGRLKEFKLEQSNIKHLPGFMFKNNTLLKEIGFLDNQFLIQLDPRCFKGLASLEIILSLANVKTPREVYAWVIILVLPINAAVNPYLYTLTNVETSKVKKMFCQFEINNINIFIKSKCKIK</sequence>
<keyword evidence="1" id="KW-0812">Transmembrane</keyword>
<feature type="chain" id="PRO_5045044918" evidence="2">
    <location>
        <begin position="22"/>
        <end position="737"/>
    </location>
</feature>
<keyword evidence="1" id="KW-0472">Membrane</keyword>
<evidence type="ECO:0000313" key="4">
    <source>
        <dbReference type="Proteomes" id="UP001217089"/>
    </source>
</evidence>
<evidence type="ECO:0000256" key="1">
    <source>
        <dbReference type="SAM" id="Phobius"/>
    </source>
</evidence>
<dbReference type="PANTHER" id="PTHR46513:SF13">
    <property type="entry name" value="EGF-LIKE DOMAIN-CONTAINING PROTEIN"/>
    <property type="match status" value="1"/>
</dbReference>